<dbReference type="EMBL" id="EQ974539">
    <property type="protein sequence ID" value="EEF28845.1"/>
    <property type="molecule type" value="Genomic_DNA"/>
</dbReference>
<organism evidence="1 2">
    <name type="scientific">Ricinus communis</name>
    <name type="common">Castor bean</name>
    <dbReference type="NCBI Taxonomy" id="3988"/>
    <lineage>
        <taxon>Eukaryota</taxon>
        <taxon>Viridiplantae</taxon>
        <taxon>Streptophyta</taxon>
        <taxon>Embryophyta</taxon>
        <taxon>Tracheophyta</taxon>
        <taxon>Spermatophyta</taxon>
        <taxon>Magnoliopsida</taxon>
        <taxon>eudicotyledons</taxon>
        <taxon>Gunneridae</taxon>
        <taxon>Pentapetalae</taxon>
        <taxon>rosids</taxon>
        <taxon>fabids</taxon>
        <taxon>Malpighiales</taxon>
        <taxon>Euphorbiaceae</taxon>
        <taxon>Acalyphoideae</taxon>
        <taxon>Acalypheae</taxon>
        <taxon>Ricinus</taxon>
    </lineage>
</organism>
<evidence type="ECO:0000313" key="2">
    <source>
        <dbReference type="Proteomes" id="UP000008311"/>
    </source>
</evidence>
<dbReference type="Proteomes" id="UP000008311">
    <property type="component" value="Unassembled WGS sequence"/>
</dbReference>
<dbReference type="InParanoid" id="B9T5M3"/>
<evidence type="ECO:0000313" key="1">
    <source>
        <dbReference type="EMBL" id="EEF28845.1"/>
    </source>
</evidence>
<dbReference type="AlphaFoldDB" id="B9T5M3"/>
<keyword evidence="2" id="KW-1185">Reference proteome</keyword>
<name>B9T5M3_RICCO</name>
<protein>
    <submittedName>
        <fullName evidence="1">Uncharacterized protein</fullName>
    </submittedName>
</protein>
<proteinExistence type="predicted"/>
<reference evidence="2" key="1">
    <citation type="journal article" date="2010" name="Nat. Biotechnol.">
        <title>Draft genome sequence of the oilseed species Ricinus communis.</title>
        <authorList>
            <person name="Chan A.P."/>
            <person name="Crabtree J."/>
            <person name="Zhao Q."/>
            <person name="Lorenzi H."/>
            <person name="Orvis J."/>
            <person name="Puiu D."/>
            <person name="Melake-Berhan A."/>
            <person name="Jones K.M."/>
            <person name="Redman J."/>
            <person name="Chen G."/>
            <person name="Cahoon E.B."/>
            <person name="Gedil M."/>
            <person name="Stanke M."/>
            <person name="Haas B.J."/>
            <person name="Wortman J.R."/>
            <person name="Fraser-Liggett C.M."/>
            <person name="Ravel J."/>
            <person name="Rabinowicz P.D."/>
        </authorList>
    </citation>
    <scope>NUCLEOTIDE SEQUENCE [LARGE SCALE GENOMIC DNA]</scope>
    <source>
        <strain evidence="2">cv. Hale</strain>
    </source>
</reference>
<sequence length="179" mass="20936">MKMRICKLLRQSFIGRKKIGTKDKKVEEMMGVDFPINEVEEPKQAEDDEVGGPFDERIKKKVLDVLVGYYKVEYAKLYKYVQEIKTSNLGTSCIVKPDSFDECDRMKNIRFFLLHMGCYGVREQEQLGMVSQGLDAAIQVELPKIEHKMCTRHIDAQWVKEIQRGGEKNYFLAYEKSYF</sequence>
<accession>B9T5M3</accession>
<gene>
    <name evidence="1" type="ORF">RCOM_0049000</name>
</gene>